<comment type="caution">
    <text evidence="7">The sequence shown here is derived from an EMBL/GenBank/DDBJ whole genome shotgun (WGS) entry which is preliminary data.</text>
</comment>
<dbReference type="Pfam" id="PF00294">
    <property type="entry name" value="PfkB"/>
    <property type="match status" value="1"/>
</dbReference>
<name>A0A3M2M218_9ACTN</name>
<keyword evidence="2" id="KW-0808">Transferase</keyword>
<dbReference type="Proteomes" id="UP000282674">
    <property type="component" value="Unassembled WGS sequence"/>
</dbReference>
<dbReference type="AlphaFoldDB" id="A0A3M2M218"/>
<dbReference type="SUPFAM" id="SSF53613">
    <property type="entry name" value="Ribokinase-like"/>
    <property type="match status" value="1"/>
</dbReference>
<keyword evidence="3" id="KW-0547">Nucleotide-binding</keyword>
<dbReference type="InterPro" id="IPR002173">
    <property type="entry name" value="Carboh/pur_kinase_PfkB_CS"/>
</dbReference>
<dbReference type="PANTHER" id="PTHR43085:SF1">
    <property type="entry name" value="PSEUDOURIDINE KINASE-RELATED"/>
    <property type="match status" value="1"/>
</dbReference>
<proteinExistence type="inferred from homology"/>
<evidence type="ECO:0000256" key="3">
    <source>
        <dbReference type="ARBA" id="ARBA00022741"/>
    </source>
</evidence>
<organism evidence="7 8">
    <name type="scientific">Actinomadura harenae</name>
    <dbReference type="NCBI Taxonomy" id="2483351"/>
    <lineage>
        <taxon>Bacteria</taxon>
        <taxon>Bacillati</taxon>
        <taxon>Actinomycetota</taxon>
        <taxon>Actinomycetes</taxon>
        <taxon>Streptosporangiales</taxon>
        <taxon>Thermomonosporaceae</taxon>
        <taxon>Actinomadura</taxon>
    </lineage>
</organism>
<sequence length="311" mass="31258">MTGPDVVGVGEAMVLLQPPAGDDLADAPALEAHVAGAELNACAAVARLGLRAAFASRVGDDPLGARVLRHVGALGVDDGLVRVDADRPTGVFFKDVRPDGRRRVHYYRRGSAASAMDESDADRVLAARARAVVLSGITVALGPGPAALVRRLAEQADGLVVLDPNLRPALGPVEPVAEVLRSLLPRVGLLALGTDEADALFGTDDPEAVFAAAREAGVGEVLLKAGPDGVWHASAEGPRHLPSAAVTVVDPVGAGDAMLGGYLAGRLSGASPAGAARLGTALAASVVASPGDTEGLPDAGFARAMLTASRG</sequence>
<comment type="similarity">
    <text evidence="1">Belongs to the carbohydrate kinase PfkB family.</text>
</comment>
<dbReference type="InterPro" id="IPR011611">
    <property type="entry name" value="PfkB_dom"/>
</dbReference>
<evidence type="ECO:0000256" key="1">
    <source>
        <dbReference type="ARBA" id="ARBA00010688"/>
    </source>
</evidence>
<keyword evidence="8" id="KW-1185">Reference proteome</keyword>
<accession>A0A3M2M218</accession>
<evidence type="ECO:0000313" key="8">
    <source>
        <dbReference type="Proteomes" id="UP000282674"/>
    </source>
</evidence>
<reference evidence="7 8" key="1">
    <citation type="submission" date="2018-10" db="EMBL/GenBank/DDBJ databases">
        <title>Isolation from soil.</title>
        <authorList>
            <person name="Hu J."/>
        </authorList>
    </citation>
    <scope>NUCLEOTIDE SEQUENCE [LARGE SCALE GENOMIC DNA]</scope>
    <source>
        <strain evidence="7 8">NEAU-Ht49</strain>
    </source>
</reference>
<evidence type="ECO:0000256" key="4">
    <source>
        <dbReference type="ARBA" id="ARBA00022777"/>
    </source>
</evidence>
<dbReference type="PANTHER" id="PTHR43085">
    <property type="entry name" value="HEXOKINASE FAMILY MEMBER"/>
    <property type="match status" value="1"/>
</dbReference>
<dbReference type="GO" id="GO:0016301">
    <property type="term" value="F:kinase activity"/>
    <property type="evidence" value="ECO:0007669"/>
    <property type="project" value="UniProtKB-KW"/>
</dbReference>
<evidence type="ECO:0000259" key="6">
    <source>
        <dbReference type="Pfam" id="PF00294"/>
    </source>
</evidence>
<evidence type="ECO:0000313" key="7">
    <source>
        <dbReference type="EMBL" id="RMI42923.1"/>
    </source>
</evidence>
<evidence type="ECO:0000256" key="5">
    <source>
        <dbReference type="ARBA" id="ARBA00022840"/>
    </source>
</evidence>
<protein>
    <submittedName>
        <fullName evidence="7">Sugar kinase</fullName>
    </submittedName>
</protein>
<dbReference type="GO" id="GO:0005524">
    <property type="term" value="F:ATP binding"/>
    <property type="evidence" value="ECO:0007669"/>
    <property type="project" value="UniProtKB-KW"/>
</dbReference>
<dbReference type="PROSITE" id="PS00584">
    <property type="entry name" value="PFKB_KINASES_2"/>
    <property type="match status" value="1"/>
</dbReference>
<dbReference type="CDD" id="cd01166">
    <property type="entry name" value="KdgK"/>
    <property type="match status" value="1"/>
</dbReference>
<dbReference type="InterPro" id="IPR029056">
    <property type="entry name" value="Ribokinase-like"/>
</dbReference>
<keyword evidence="4 7" id="KW-0418">Kinase</keyword>
<dbReference type="RefSeq" id="WP_122195560.1">
    <property type="nucleotide sequence ID" value="NZ_JBHSKC010000017.1"/>
</dbReference>
<dbReference type="InterPro" id="IPR050306">
    <property type="entry name" value="PfkB_Carbo_kinase"/>
</dbReference>
<keyword evidence="5" id="KW-0067">ATP-binding</keyword>
<dbReference type="OrthoDB" id="9808601at2"/>
<gene>
    <name evidence="7" type="ORF">EBO15_18025</name>
</gene>
<dbReference type="Gene3D" id="3.40.1190.20">
    <property type="match status" value="1"/>
</dbReference>
<feature type="domain" description="Carbohydrate kinase PfkB" evidence="6">
    <location>
        <begin position="5"/>
        <end position="298"/>
    </location>
</feature>
<evidence type="ECO:0000256" key="2">
    <source>
        <dbReference type="ARBA" id="ARBA00022679"/>
    </source>
</evidence>
<dbReference type="EMBL" id="RFFG01000029">
    <property type="protein sequence ID" value="RMI42923.1"/>
    <property type="molecule type" value="Genomic_DNA"/>
</dbReference>